<evidence type="ECO:0000259" key="4">
    <source>
        <dbReference type="PROSITE" id="PS50930"/>
    </source>
</evidence>
<evidence type="ECO:0000313" key="6">
    <source>
        <dbReference type="Proteomes" id="UP000184498"/>
    </source>
</evidence>
<keyword evidence="6" id="KW-1185">Reference proteome</keyword>
<dbReference type="OrthoDB" id="2168082at2"/>
<dbReference type="GO" id="GO:0006355">
    <property type="term" value="P:regulation of DNA-templated transcription"/>
    <property type="evidence" value="ECO:0007669"/>
    <property type="project" value="TreeGrafter"/>
</dbReference>
<dbReference type="GO" id="GO:0005829">
    <property type="term" value="C:cytosol"/>
    <property type="evidence" value="ECO:0007669"/>
    <property type="project" value="TreeGrafter"/>
</dbReference>
<dbReference type="Proteomes" id="UP000184498">
    <property type="component" value="Unassembled WGS sequence"/>
</dbReference>
<protein>
    <submittedName>
        <fullName evidence="5">Two component transcriptional regulator, LytTR family</fullName>
    </submittedName>
</protein>
<dbReference type="InterPro" id="IPR001789">
    <property type="entry name" value="Sig_transdc_resp-reg_receiver"/>
</dbReference>
<feature type="modified residue" description="4-aspartylphosphate" evidence="2">
    <location>
        <position position="55"/>
    </location>
</feature>
<dbReference type="SMART" id="SM00448">
    <property type="entry name" value="REC"/>
    <property type="match status" value="1"/>
</dbReference>
<dbReference type="InterPro" id="IPR007492">
    <property type="entry name" value="LytTR_DNA-bd_dom"/>
</dbReference>
<dbReference type="Pfam" id="PF04397">
    <property type="entry name" value="LytTR"/>
    <property type="match status" value="1"/>
</dbReference>
<feature type="domain" description="Response regulatory" evidence="3">
    <location>
        <begin position="2"/>
        <end position="115"/>
    </location>
</feature>
<dbReference type="GO" id="GO:0032993">
    <property type="term" value="C:protein-DNA complex"/>
    <property type="evidence" value="ECO:0007669"/>
    <property type="project" value="TreeGrafter"/>
</dbReference>
<dbReference type="SMART" id="SM00850">
    <property type="entry name" value="LytTR"/>
    <property type="match status" value="1"/>
</dbReference>
<dbReference type="EMBL" id="FRAM01000001">
    <property type="protein sequence ID" value="SHJ87936.1"/>
    <property type="molecule type" value="Genomic_DNA"/>
</dbReference>
<dbReference type="GO" id="GO:0000156">
    <property type="term" value="F:phosphorelay response regulator activity"/>
    <property type="evidence" value="ECO:0007669"/>
    <property type="project" value="TreeGrafter"/>
</dbReference>
<dbReference type="PANTHER" id="PTHR48111">
    <property type="entry name" value="REGULATOR OF RPOS"/>
    <property type="match status" value="1"/>
</dbReference>
<reference evidence="6" key="1">
    <citation type="submission" date="2016-11" db="EMBL/GenBank/DDBJ databases">
        <authorList>
            <person name="Varghese N."/>
            <person name="Submissions S."/>
        </authorList>
    </citation>
    <scope>NUCLEOTIDE SEQUENCE [LARGE SCALE GENOMIC DNA]</scope>
    <source>
        <strain evidence="6">DSM 18016</strain>
    </source>
</reference>
<dbReference type="Pfam" id="PF00072">
    <property type="entry name" value="Response_reg"/>
    <property type="match status" value="1"/>
</dbReference>
<dbReference type="AlphaFoldDB" id="A0A1M6MWW9"/>
<dbReference type="RefSeq" id="WP_072995576.1">
    <property type="nucleotide sequence ID" value="NZ_FRAM01000001.1"/>
</dbReference>
<dbReference type="PROSITE" id="PS50930">
    <property type="entry name" value="HTH_LYTTR"/>
    <property type="match status" value="1"/>
</dbReference>
<dbReference type="Gene3D" id="2.40.50.1020">
    <property type="entry name" value="LytTr DNA-binding domain"/>
    <property type="match status" value="1"/>
</dbReference>
<organism evidence="5 6">
    <name type="scientific">Epilithonimonas mollis</name>
    <dbReference type="NCBI Taxonomy" id="216903"/>
    <lineage>
        <taxon>Bacteria</taxon>
        <taxon>Pseudomonadati</taxon>
        <taxon>Bacteroidota</taxon>
        <taxon>Flavobacteriia</taxon>
        <taxon>Flavobacteriales</taxon>
        <taxon>Weeksellaceae</taxon>
        <taxon>Chryseobacterium group</taxon>
        <taxon>Epilithonimonas</taxon>
    </lineage>
</organism>
<dbReference type="GO" id="GO:0000976">
    <property type="term" value="F:transcription cis-regulatory region binding"/>
    <property type="evidence" value="ECO:0007669"/>
    <property type="project" value="TreeGrafter"/>
</dbReference>
<dbReference type="SUPFAM" id="SSF52172">
    <property type="entry name" value="CheY-like"/>
    <property type="match status" value="1"/>
</dbReference>
<keyword evidence="2" id="KW-0597">Phosphoprotein</keyword>
<dbReference type="InterPro" id="IPR039420">
    <property type="entry name" value="WalR-like"/>
</dbReference>
<evidence type="ECO:0000259" key="3">
    <source>
        <dbReference type="PROSITE" id="PS50110"/>
    </source>
</evidence>
<gene>
    <name evidence="5" type="ORF">SAMN05444371_0009</name>
</gene>
<evidence type="ECO:0000313" key="5">
    <source>
        <dbReference type="EMBL" id="SHJ87936.1"/>
    </source>
</evidence>
<dbReference type="PANTHER" id="PTHR48111:SF69">
    <property type="entry name" value="RESPONSE REGULATOR RECEIVER"/>
    <property type="match status" value="1"/>
</dbReference>
<accession>A0A1M6MWW9</accession>
<proteinExistence type="predicted"/>
<evidence type="ECO:0000256" key="1">
    <source>
        <dbReference type="ARBA" id="ARBA00023125"/>
    </source>
</evidence>
<dbReference type="Gene3D" id="3.40.50.2300">
    <property type="match status" value="1"/>
</dbReference>
<name>A0A1M6MWW9_9FLAO</name>
<dbReference type="InterPro" id="IPR011006">
    <property type="entry name" value="CheY-like_superfamily"/>
</dbReference>
<dbReference type="PROSITE" id="PS50110">
    <property type="entry name" value="RESPONSE_REGULATORY"/>
    <property type="match status" value="1"/>
</dbReference>
<evidence type="ECO:0000256" key="2">
    <source>
        <dbReference type="PROSITE-ProRule" id="PRU00169"/>
    </source>
</evidence>
<keyword evidence="1" id="KW-0238">DNA-binding</keyword>
<sequence length="255" mass="30231">MNVLLVEDEIHTAQMLQYVIEKDKDFIVLKTLDSIVDTVSYLAKYSQNIDLIFLDIHLSDGHSFEIFRHIDISIPIIFCTAYDEYALQAIKNNGIDYIMKPFEDKEILTSLQKFKQLAVRFKKKMTFEIPQESSKFPVYQKSFLAQQRDKTMVVFAENIAMFIIEQDVVYIYTFDKKRYPVFKNLEYIESVCNPRTFFRINRQMLINRNAVITIQPYFNRKVILELKIEPEEQAIVSRLKVTGFKEWLEGADRFL</sequence>
<dbReference type="STRING" id="216903.SAMN05444371_0009"/>
<feature type="domain" description="HTH LytTR-type" evidence="4">
    <location>
        <begin position="143"/>
        <end position="250"/>
    </location>
</feature>